<dbReference type="AlphaFoldDB" id="A0A7W6WRP8"/>
<keyword evidence="3 6" id="KW-0812">Transmembrane</keyword>
<comment type="caution">
    <text evidence="7">The sequence shown here is derived from an EMBL/GenBank/DDBJ whole genome shotgun (WGS) entry which is preliminary data.</text>
</comment>
<dbReference type="GO" id="GO:0016020">
    <property type="term" value="C:membrane"/>
    <property type="evidence" value="ECO:0007669"/>
    <property type="project" value="UniProtKB-SubCell"/>
</dbReference>
<evidence type="ECO:0000313" key="10">
    <source>
        <dbReference type="Proteomes" id="UP000520770"/>
    </source>
</evidence>
<dbReference type="PANTHER" id="PTHR10057">
    <property type="entry name" value="PERIPHERAL-TYPE BENZODIAZEPINE RECEPTOR"/>
    <property type="match status" value="1"/>
</dbReference>
<dbReference type="Proteomes" id="UP000576087">
    <property type="component" value="Unassembled WGS sequence"/>
</dbReference>
<organism evidence="7 10">
    <name type="scientific">Aliirhizobium cellulosilyticum</name>
    <dbReference type="NCBI Taxonomy" id="393664"/>
    <lineage>
        <taxon>Bacteria</taxon>
        <taxon>Pseudomonadati</taxon>
        <taxon>Pseudomonadota</taxon>
        <taxon>Alphaproteobacteria</taxon>
        <taxon>Hyphomicrobiales</taxon>
        <taxon>Rhizobiaceae</taxon>
        <taxon>Aliirhizobium</taxon>
    </lineage>
</organism>
<proteinExistence type="inferred from homology"/>
<dbReference type="Proteomes" id="UP000524535">
    <property type="component" value="Unassembled WGS sequence"/>
</dbReference>
<evidence type="ECO:0000313" key="7">
    <source>
        <dbReference type="EMBL" id="MBB4350657.1"/>
    </source>
</evidence>
<feature type="transmembrane region" description="Helical" evidence="6">
    <location>
        <begin position="40"/>
        <end position="59"/>
    </location>
</feature>
<dbReference type="FunFam" id="1.20.1260.100:FF:000001">
    <property type="entry name" value="translocator protein 2"/>
    <property type="match status" value="1"/>
</dbReference>
<dbReference type="PIRSF" id="PIRSF005859">
    <property type="entry name" value="PBR"/>
    <property type="match status" value="1"/>
</dbReference>
<dbReference type="Proteomes" id="UP000520770">
    <property type="component" value="Unassembled WGS sequence"/>
</dbReference>
<keyword evidence="11" id="KW-1185">Reference proteome</keyword>
<dbReference type="PANTHER" id="PTHR10057:SF0">
    <property type="entry name" value="TRANSLOCATOR PROTEIN"/>
    <property type="match status" value="1"/>
</dbReference>
<dbReference type="InterPro" id="IPR004307">
    <property type="entry name" value="TspO_MBR"/>
</dbReference>
<evidence type="ECO:0000256" key="1">
    <source>
        <dbReference type="ARBA" id="ARBA00004141"/>
    </source>
</evidence>
<protein>
    <submittedName>
        <fullName evidence="7">Tryptophan-rich sensory protein</fullName>
    </submittedName>
</protein>
<feature type="transmembrane region" description="Helical" evidence="6">
    <location>
        <begin position="95"/>
        <end position="114"/>
    </location>
</feature>
<keyword evidence="5 6" id="KW-0472">Membrane</keyword>
<evidence type="ECO:0000256" key="4">
    <source>
        <dbReference type="ARBA" id="ARBA00022989"/>
    </source>
</evidence>
<evidence type="ECO:0000256" key="3">
    <source>
        <dbReference type="ARBA" id="ARBA00022692"/>
    </source>
</evidence>
<dbReference type="Pfam" id="PF03073">
    <property type="entry name" value="TspO_MBR"/>
    <property type="match status" value="1"/>
</dbReference>
<evidence type="ECO:0000313" key="11">
    <source>
        <dbReference type="Proteomes" id="UP000524535"/>
    </source>
</evidence>
<dbReference type="CDD" id="cd15904">
    <property type="entry name" value="TSPO_MBR"/>
    <property type="match status" value="1"/>
</dbReference>
<keyword evidence="4 6" id="KW-1133">Transmembrane helix</keyword>
<dbReference type="EMBL" id="JACIHM010000007">
    <property type="protein sequence ID" value="MBB4448467.1"/>
    <property type="molecule type" value="Genomic_DNA"/>
</dbReference>
<dbReference type="EMBL" id="JACIGW010000006">
    <property type="protein sequence ID" value="MBB4350657.1"/>
    <property type="molecule type" value="Genomic_DNA"/>
</dbReference>
<feature type="transmembrane region" description="Helical" evidence="6">
    <location>
        <begin position="65"/>
        <end position="83"/>
    </location>
</feature>
<dbReference type="GO" id="GO:0033013">
    <property type="term" value="P:tetrapyrrole metabolic process"/>
    <property type="evidence" value="ECO:0007669"/>
    <property type="project" value="UniProtKB-ARBA"/>
</dbReference>
<name>A0A7W6WRP8_9HYPH</name>
<comment type="similarity">
    <text evidence="2">Belongs to the TspO/BZRP family.</text>
</comment>
<dbReference type="EMBL" id="JACIGY010000007">
    <property type="protein sequence ID" value="MBB4413852.1"/>
    <property type="molecule type" value="Genomic_DNA"/>
</dbReference>
<reference evidence="10 11" key="1">
    <citation type="submission" date="2020-08" db="EMBL/GenBank/DDBJ databases">
        <title>Genomic Encyclopedia of Type Strains, Phase IV (KMG-V): Genome sequencing to study the core and pangenomes of soil and plant-associated prokaryotes.</title>
        <authorList>
            <person name="Whitman W."/>
        </authorList>
    </citation>
    <scope>NUCLEOTIDE SEQUENCE [LARGE SCALE GENOMIC DNA]</scope>
    <source>
        <strain evidence="8 11">SEMIA 444</strain>
        <strain evidence="7 10">SEMIA 448</strain>
        <strain evidence="9 12">SEMIA 452</strain>
    </source>
</reference>
<gene>
    <name evidence="8" type="ORF">GGE31_004390</name>
    <name evidence="7" type="ORF">GGE33_004431</name>
    <name evidence="9" type="ORF">GGE35_004313</name>
</gene>
<evidence type="ECO:0000313" key="12">
    <source>
        <dbReference type="Proteomes" id="UP000576087"/>
    </source>
</evidence>
<accession>A0A7W6WRP8</accession>
<comment type="subcellular location">
    <subcellularLocation>
        <location evidence="1">Membrane</location>
        <topology evidence="1">Multi-pass membrane protein</topology>
    </subcellularLocation>
</comment>
<evidence type="ECO:0000256" key="6">
    <source>
        <dbReference type="SAM" id="Phobius"/>
    </source>
</evidence>
<dbReference type="InterPro" id="IPR038330">
    <property type="entry name" value="TspO/MBR-related_sf"/>
</dbReference>
<evidence type="ECO:0000313" key="9">
    <source>
        <dbReference type="EMBL" id="MBB4448467.1"/>
    </source>
</evidence>
<evidence type="ECO:0000256" key="2">
    <source>
        <dbReference type="ARBA" id="ARBA00007524"/>
    </source>
</evidence>
<evidence type="ECO:0000313" key="8">
    <source>
        <dbReference type="EMBL" id="MBB4413852.1"/>
    </source>
</evidence>
<sequence>MKPWFTPPNWLFAPAWILVYILIAIAGWRVTIGHGLSSTLFRLWTLQMLLNWAWTPVFFGFRQVGLGLAVIACLLLVVMAFLIKAQDRVARWSFVPYALWLAYATSLNAAIFFLN</sequence>
<dbReference type="Gene3D" id="1.20.1260.100">
    <property type="entry name" value="TspO/MBR protein"/>
    <property type="match status" value="1"/>
</dbReference>
<feature type="transmembrane region" description="Helical" evidence="6">
    <location>
        <begin position="12"/>
        <end position="28"/>
    </location>
</feature>
<evidence type="ECO:0000256" key="5">
    <source>
        <dbReference type="ARBA" id="ARBA00023136"/>
    </source>
</evidence>